<protein>
    <submittedName>
        <fullName evidence="2">Uncharacterized protein</fullName>
    </submittedName>
</protein>
<accession>Q01X77</accession>
<dbReference type="InParanoid" id="Q01X77"/>
<dbReference type="OrthoDB" id="129500at2"/>
<sequence>MSDPKNPLSRLDHQELIWLTGILKDACRDRLEKNLVSQAFEERLYQRGPVAGRLDPRPFLKIWEPRYRKFLEIAGELHAQLEGEEARAAAESLREQFTAAPVTRHGPASSHVMIEKNAANSRRKSRTR</sequence>
<organism evidence="2">
    <name type="scientific">Solibacter usitatus (strain Ellin6076)</name>
    <dbReference type="NCBI Taxonomy" id="234267"/>
    <lineage>
        <taxon>Bacteria</taxon>
        <taxon>Pseudomonadati</taxon>
        <taxon>Acidobacteriota</taxon>
        <taxon>Terriglobia</taxon>
        <taxon>Bryobacterales</taxon>
        <taxon>Solibacteraceae</taxon>
        <taxon>Candidatus Solibacter</taxon>
    </lineage>
</organism>
<dbReference type="EMBL" id="CP000473">
    <property type="protein sequence ID" value="ABJ85738.1"/>
    <property type="molecule type" value="Genomic_DNA"/>
</dbReference>
<name>Q01X77_SOLUE</name>
<evidence type="ECO:0000256" key="1">
    <source>
        <dbReference type="SAM" id="MobiDB-lite"/>
    </source>
</evidence>
<dbReference type="KEGG" id="sus:Acid_4779"/>
<dbReference type="STRING" id="234267.Acid_4779"/>
<dbReference type="HOGENOM" id="CLU_1958138_0_0_0"/>
<evidence type="ECO:0000313" key="2">
    <source>
        <dbReference type="EMBL" id="ABJ85738.1"/>
    </source>
</evidence>
<reference evidence="2" key="1">
    <citation type="submission" date="2006-10" db="EMBL/GenBank/DDBJ databases">
        <title>Complete sequence of Solibacter usitatus Ellin6076.</title>
        <authorList>
            <consortium name="US DOE Joint Genome Institute"/>
            <person name="Copeland A."/>
            <person name="Lucas S."/>
            <person name="Lapidus A."/>
            <person name="Barry K."/>
            <person name="Detter J.C."/>
            <person name="Glavina del Rio T."/>
            <person name="Hammon N."/>
            <person name="Israni S."/>
            <person name="Dalin E."/>
            <person name="Tice H."/>
            <person name="Pitluck S."/>
            <person name="Thompson L.S."/>
            <person name="Brettin T."/>
            <person name="Bruce D."/>
            <person name="Han C."/>
            <person name="Tapia R."/>
            <person name="Gilna P."/>
            <person name="Schmutz J."/>
            <person name="Larimer F."/>
            <person name="Land M."/>
            <person name="Hauser L."/>
            <person name="Kyrpides N."/>
            <person name="Mikhailova N."/>
            <person name="Janssen P.H."/>
            <person name="Kuske C.R."/>
            <person name="Richardson P."/>
        </authorList>
    </citation>
    <scope>NUCLEOTIDE SEQUENCE</scope>
    <source>
        <strain evidence="2">Ellin6076</strain>
    </source>
</reference>
<proteinExistence type="predicted"/>
<feature type="region of interest" description="Disordered" evidence="1">
    <location>
        <begin position="100"/>
        <end position="128"/>
    </location>
</feature>
<dbReference type="AlphaFoldDB" id="Q01X77"/>
<gene>
    <name evidence="2" type="ordered locus">Acid_4779</name>
</gene>